<reference evidence="1 2" key="1">
    <citation type="submission" date="2014-06" db="EMBL/GenBank/DDBJ databases">
        <authorList>
            <person name="Swart Estienne"/>
        </authorList>
    </citation>
    <scope>NUCLEOTIDE SEQUENCE [LARGE SCALE GENOMIC DNA]</scope>
    <source>
        <strain evidence="1 2">130c</strain>
    </source>
</reference>
<gene>
    <name evidence="1" type="primary">Contig19535.g20711</name>
    <name evidence="1" type="ORF">STYLEM_6253</name>
</gene>
<evidence type="ECO:0000313" key="1">
    <source>
        <dbReference type="EMBL" id="CDW77293.1"/>
    </source>
</evidence>
<accession>A0A078A913</accession>
<organism evidence="1 2">
    <name type="scientific">Stylonychia lemnae</name>
    <name type="common">Ciliate</name>
    <dbReference type="NCBI Taxonomy" id="5949"/>
    <lineage>
        <taxon>Eukaryota</taxon>
        <taxon>Sar</taxon>
        <taxon>Alveolata</taxon>
        <taxon>Ciliophora</taxon>
        <taxon>Intramacronucleata</taxon>
        <taxon>Spirotrichea</taxon>
        <taxon>Stichotrichia</taxon>
        <taxon>Sporadotrichida</taxon>
        <taxon>Oxytrichidae</taxon>
        <taxon>Stylonychinae</taxon>
        <taxon>Stylonychia</taxon>
    </lineage>
</organism>
<keyword evidence="2" id="KW-1185">Reference proteome</keyword>
<dbReference type="OrthoDB" id="16547at2759"/>
<dbReference type="Gene3D" id="1.20.58.1910">
    <property type="match status" value="1"/>
</dbReference>
<sequence>MIKFFKRTMVLMNQTNMQSLLYFVKDSTKHFDSSHNHEHAELVYSNTMKIMDSLYKSRDEYDEELITYASLLHDVRDHKYPESITEEEMHKFLIDQVGEDKTKQVLQIIENVSWSKEDKLRKSQGLNFNPDFPQELQTYLTALRDADRLEAIGQIGIERCVQFNISHGYKYPEDVIQHCHDKLLRIYTEKFIETEMGRKLAEPLHQEIVDFVKMCESGNVPDASVYLKN</sequence>
<name>A0A078A913_STYLE</name>
<dbReference type="InParanoid" id="A0A078A913"/>
<dbReference type="EMBL" id="CCKQ01006010">
    <property type="protein sequence ID" value="CDW77293.1"/>
    <property type="molecule type" value="Genomic_DNA"/>
</dbReference>
<dbReference type="PANTHER" id="PTHR33594">
    <property type="entry name" value="SUPERFAMILY HYDROLASE, PUTATIVE (AFU_ORTHOLOGUE AFUA_1G03035)-RELATED"/>
    <property type="match status" value="1"/>
</dbReference>
<evidence type="ECO:0000313" key="2">
    <source>
        <dbReference type="Proteomes" id="UP000039865"/>
    </source>
</evidence>
<dbReference type="Gene3D" id="1.10.472.50">
    <property type="entry name" value="HD-domain/PDEase-like"/>
    <property type="match status" value="1"/>
</dbReference>
<proteinExistence type="predicted"/>
<dbReference type="Proteomes" id="UP000039865">
    <property type="component" value="Unassembled WGS sequence"/>
</dbReference>
<dbReference type="AlphaFoldDB" id="A0A078A913"/>
<dbReference type="SUPFAM" id="SSF109604">
    <property type="entry name" value="HD-domain/PDEase-like"/>
    <property type="match status" value="1"/>
</dbReference>
<protein>
    <submittedName>
        <fullName evidence="1">Hd superfamily</fullName>
    </submittedName>
</protein>
<dbReference type="PANTHER" id="PTHR33594:SF1">
    <property type="entry name" value="HD_PDEASE DOMAIN-CONTAINING PROTEIN"/>
    <property type="match status" value="1"/>
</dbReference>